<keyword evidence="5" id="KW-1185">Reference proteome</keyword>
<dbReference type="STRING" id="54915.ADS79_14040"/>
<evidence type="ECO:0000256" key="1">
    <source>
        <dbReference type="SAM" id="SignalP"/>
    </source>
</evidence>
<dbReference type="InterPro" id="IPR036582">
    <property type="entry name" value="Mao_N_sf"/>
</dbReference>
<dbReference type="SUPFAM" id="SSF55383">
    <property type="entry name" value="Copper amine oxidase, domain N"/>
    <property type="match status" value="1"/>
</dbReference>
<feature type="chain" id="PRO_5005533765" description="Copper amine oxidase-like N-terminal domain-containing protein" evidence="1">
    <location>
        <begin position="25"/>
        <end position="359"/>
    </location>
</feature>
<sequence>MRRSLSALFLVLILLVSNTSICYASDNNTPKVLMNGKQIGFGDQDPIKESTTVLMNADPILSSFGIFDAFFQNMFKDKWDSNKRTGLYKLENGSILGYTREGQEFQILSNVNYFIFDGQKINIDYAPRMVDDKLFIPLSLIQAMFSYREYLVSYDPNINVVAIYHTSLKNPFQELSWATGLPIENSSNNNTTTIPIQQESDKLKTFKKEIEHFLGKNIWYRQGIAKDSQGNYLEKLSPVWILKVTENGSFYTLHLKSGEKTYTMDYIHFSTEVYMNFLDYNPYTTYKWTDKVWDHIKKDSVFIGMNQDMVSLSLGIPTRKNITTYSWGVMEQWVYDYKSFGTTYLYFKNGILTSFQQTK</sequence>
<feature type="signal peptide" evidence="1">
    <location>
        <begin position="1"/>
        <end position="24"/>
    </location>
</feature>
<reference evidence="4" key="1">
    <citation type="submission" date="2015-07" db="EMBL/GenBank/DDBJ databases">
        <title>Genome sequencing project for genomic taxonomy and phylogenomics of Bacillus-like bacteria.</title>
        <authorList>
            <person name="Liu B."/>
            <person name="Wang J."/>
            <person name="Zhu Y."/>
            <person name="Liu G."/>
            <person name="Chen Q."/>
            <person name="Chen Z."/>
            <person name="Lan J."/>
            <person name="Che J."/>
            <person name="Ge C."/>
            <person name="Shi H."/>
            <person name="Pan Z."/>
            <person name="Liu X."/>
        </authorList>
    </citation>
    <scope>NUCLEOTIDE SEQUENCE [LARGE SCALE GENOMIC DNA]</scope>
    <source>
        <strain evidence="4">DSM 9887</strain>
    </source>
</reference>
<dbReference type="AlphaFoldDB" id="A0A0K9YW93"/>
<evidence type="ECO:0000313" key="2">
    <source>
        <dbReference type="EMBL" id="GED72552.1"/>
    </source>
</evidence>
<dbReference type="OrthoDB" id="1684530at2"/>
<evidence type="ECO:0000313" key="5">
    <source>
        <dbReference type="Proteomes" id="UP000319578"/>
    </source>
</evidence>
<accession>A0A0K9YW93</accession>
<keyword evidence="1" id="KW-0732">Signal</keyword>
<comment type="caution">
    <text evidence="3">The sequence shown here is derived from an EMBL/GenBank/DDBJ whole genome shotgun (WGS) entry which is preliminary data.</text>
</comment>
<evidence type="ECO:0008006" key="6">
    <source>
        <dbReference type="Google" id="ProtNLM"/>
    </source>
</evidence>
<dbReference type="EMBL" id="BJON01000031">
    <property type="protein sequence ID" value="GED72552.1"/>
    <property type="molecule type" value="Genomic_DNA"/>
</dbReference>
<dbReference type="EMBL" id="LGIQ01000007">
    <property type="protein sequence ID" value="KNB72941.1"/>
    <property type="molecule type" value="Genomic_DNA"/>
</dbReference>
<reference evidence="3" key="2">
    <citation type="submission" date="2015-07" db="EMBL/GenBank/DDBJ databases">
        <title>MeaNS - Measles Nucleotide Surveillance Program.</title>
        <authorList>
            <person name="Tran T."/>
            <person name="Druce J."/>
        </authorList>
    </citation>
    <scope>NUCLEOTIDE SEQUENCE</scope>
    <source>
        <strain evidence="3">DSM 9887</strain>
    </source>
</reference>
<organism evidence="3 4">
    <name type="scientific">Brevibacillus reuszeri</name>
    <dbReference type="NCBI Taxonomy" id="54915"/>
    <lineage>
        <taxon>Bacteria</taxon>
        <taxon>Bacillati</taxon>
        <taxon>Bacillota</taxon>
        <taxon>Bacilli</taxon>
        <taxon>Bacillales</taxon>
        <taxon>Paenibacillaceae</taxon>
        <taxon>Brevibacillus</taxon>
    </lineage>
</organism>
<proteinExistence type="predicted"/>
<dbReference type="Proteomes" id="UP000036834">
    <property type="component" value="Unassembled WGS sequence"/>
</dbReference>
<dbReference type="PATRIC" id="fig|54915.3.peg.1827"/>
<evidence type="ECO:0000313" key="3">
    <source>
        <dbReference type="EMBL" id="KNB72941.1"/>
    </source>
</evidence>
<protein>
    <recommendedName>
        <fullName evidence="6">Copper amine oxidase-like N-terminal domain-containing protein</fullName>
    </recommendedName>
</protein>
<dbReference type="Proteomes" id="UP000319578">
    <property type="component" value="Unassembled WGS sequence"/>
</dbReference>
<dbReference type="RefSeq" id="WP_049738991.1">
    <property type="nucleotide sequence ID" value="NZ_BJON01000031.1"/>
</dbReference>
<evidence type="ECO:0000313" key="4">
    <source>
        <dbReference type="Proteomes" id="UP000036834"/>
    </source>
</evidence>
<reference evidence="2 5" key="3">
    <citation type="submission" date="2019-06" db="EMBL/GenBank/DDBJ databases">
        <title>Whole genome shotgun sequence of Brevibacillus reuszeri NBRC 15719.</title>
        <authorList>
            <person name="Hosoyama A."/>
            <person name="Uohara A."/>
            <person name="Ohji S."/>
            <person name="Ichikawa N."/>
        </authorList>
    </citation>
    <scope>NUCLEOTIDE SEQUENCE [LARGE SCALE GENOMIC DNA]</scope>
    <source>
        <strain evidence="2 5">NBRC 15719</strain>
    </source>
</reference>
<gene>
    <name evidence="3" type="ORF">ADS79_14040</name>
    <name evidence="2" type="ORF">BRE01_62540</name>
</gene>
<name>A0A0K9YW93_9BACL</name>